<evidence type="ECO:0000256" key="3">
    <source>
        <dbReference type="ARBA" id="ARBA00022692"/>
    </source>
</evidence>
<comment type="caution">
    <text evidence="8">The sequence shown here is derived from an EMBL/GenBank/DDBJ whole genome shotgun (WGS) entry which is preliminary data.</text>
</comment>
<evidence type="ECO:0000256" key="1">
    <source>
        <dbReference type="ARBA" id="ARBA00004141"/>
    </source>
</evidence>
<feature type="repeat" description="Solcar" evidence="6">
    <location>
        <begin position="14"/>
        <end position="102"/>
    </location>
</feature>
<dbReference type="PRINTS" id="PR00926">
    <property type="entry name" value="MITOCARRIER"/>
</dbReference>
<keyword evidence="5 6" id="KW-0472">Membrane</keyword>
<dbReference type="PROSITE" id="PS50920">
    <property type="entry name" value="SOLCAR"/>
    <property type="match status" value="3"/>
</dbReference>
<dbReference type="InterPro" id="IPR002067">
    <property type="entry name" value="MCP"/>
</dbReference>
<feature type="repeat" description="Solcar" evidence="6">
    <location>
        <begin position="204"/>
        <end position="288"/>
    </location>
</feature>
<evidence type="ECO:0000256" key="6">
    <source>
        <dbReference type="PROSITE-ProRule" id="PRU00282"/>
    </source>
</evidence>
<comment type="subcellular location">
    <subcellularLocation>
        <location evidence="1">Membrane</location>
        <topology evidence="1">Multi-pass membrane protein</topology>
    </subcellularLocation>
</comment>
<feature type="repeat" description="Solcar" evidence="6">
    <location>
        <begin position="116"/>
        <end position="200"/>
    </location>
</feature>
<evidence type="ECO:0008006" key="10">
    <source>
        <dbReference type="Google" id="ProtNLM"/>
    </source>
</evidence>
<dbReference type="PANTHER" id="PTHR24089">
    <property type="entry name" value="SOLUTE CARRIER FAMILY 25"/>
    <property type="match status" value="1"/>
</dbReference>
<dbReference type="InterPro" id="IPR018108">
    <property type="entry name" value="MCP_transmembrane"/>
</dbReference>
<dbReference type="Proteomes" id="UP000660262">
    <property type="component" value="Unassembled WGS sequence"/>
</dbReference>
<dbReference type="GO" id="GO:0055085">
    <property type="term" value="P:transmembrane transport"/>
    <property type="evidence" value="ECO:0007669"/>
    <property type="project" value="InterPro"/>
</dbReference>
<name>A0A830HJV8_9CHLO</name>
<keyword evidence="9" id="KW-1185">Reference proteome</keyword>
<evidence type="ECO:0000313" key="8">
    <source>
        <dbReference type="EMBL" id="GHP05569.1"/>
    </source>
</evidence>
<dbReference type="EMBL" id="BNJQ01000010">
    <property type="protein sequence ID" value="GHP05569.1"/>
    <property type="molecule type" value="Genomic_DNA"/>
</dbReference>
<gene>
    <name evidence="8" type="ORF">PPROV_000431900</name>
</gene>
<accession>A0A830HJV8</accession>
<reference evidence="8" key="1">
    <citation type="submission" date="2020-10" db="EMBL/GenBank/DDBJ databases">
        <title>Unveiling of a novel bifunctional photoreceptor, Dualchrome1, isolated from a cosmopolitan green alga.</title>
        <authorList>
            <person name="Suzuki S."/>
            <person name="Kawachi M."/>
        </authorList>
    </citation>
    <scope>NUCLEOTIDE SEQUENCE</scope>
    <source>
        <strain evidence="8">NIES 2893</strain>
    </source>
</reference>
<dbReference type="OrthoDB" id="270584at2759"/>
<dbReference type="Gene3D" id="1.50.40.10">
    <property type="entry name" value="Mitochondrial carrier domain"/>
    <property type="match status" value="1"/>
</dbReference>
<dbReference type="AlphaFoldDB" id="A0A830HJV8"/>
<keyword evidence="2 7" id="KW-0813">Transport</keyword>
<evidence type="ECO:0000256" key="7">
    <source>
        <dbReference type="RuleBase" id="RU000488"/>
    </source>
</evidence>
<dbReference type="SUPFAM" id="SSF103506">
    <property type="entry name" value="Mitochondrial carrier"/>
    <property type="match status" value="1"/>
</dbReference>
<comment type="similarity">
    <text evidence="7">Belongs to the mitochondrial carrier (TC 2.A.29) family.</text>
</comment>
<sequence>MASSSESRSSRGVKQLLCGGLAGCAARTTTAPIDRTKILLQTQHLSMPAGAAPKYTGIVQTLSTVVKEEGPLALFRGNLVNCIRVFPYSGCQFVFFDLFKGAISQLGGNDATQAKLNVPQRLTASACAQVVATTVTHPLDLLRLRLAVYRELGGSIPKAAASVWSEGGVVAFYKGLFPTIVSVAPFGAINFTCYDTIKGHVQPTSSLSVGACGAASAMIATSICYPLDVVRRRMQLKGTTYKSTMDAFSTIVREEGVLGLYKGQLANLLKTVPNNAVRFIAFEFLKKLVKMEKRHTD</sequence>
<protein>
    <recommendedName>
        <fullName evidence="10">Mitochondrial carrier protein</fullName>
    </recommendedName>
</protein>
<proteinExistence type="inferred from homology"/>
<dbReference type="Pfam" id="PF00153">
    <property type="entry name" value="Mito_carr"/>
    <property type="match status" value="3"/>
</dbReference>
<dbReference type="GO" id="GO:0016020">
    <property type="term" value="C:membrane"/>
    <property type="evidence" value="ECO:0007669"/>
    <property type="project" value="UniProtKB-SubCell"/>
</dbReference>
<keyword evidence="4" id="KW-0677">Repeat</keyword>
<dbReference type="InterPro" id="IPR023395">
    <property type="entry name" value="MCP_dom_sf"/>
</dbReference>
<keyword evidence="3 6" id="KW-0812">Transmembrane</keyword>
<evidence type="ECO:0000256" key="4">
    <source>
        <dbReference type="ARBA" id="ARBA00022737"/>
    </source>
</evidence>
<evidence type="ECO:0000256" key="5">
    <source>
        <dbReference type="ARBA" id="ARBA00023136"/>
    </source>
</evidence>
<organism evidence="8 9">
    <name type="scientific">Pycnococcus provasolii</name>
    <dbReference type="NCBI Taxonomy" id="41880"/>
    <lineage>
        <taxon>Eukaryota</taxon>
        <taxon>Viridiplantae</taxon>
        <taxon>Chlorophyta</taxon>
        <taxon>Pseudoscourfieldiophyceae</taxon>
        <taxon>Pseudoscourfieldiales</taxon>
        <taxon>Pycnococcaceae</taxon>
        <taxon>Pycnococcus</taxon>
    </lineage>
</organism>
<evidence type="ECO:0000256" key="2">
    <source>
        <dbReference type="ARBA" id="ARBA00022448"/>
    </source>
</evidence>
<evidence type="ECO:0000313" key="9">
    <source>
        <dbReference type="Proteomes" id="UP000660262"/>
    </source>
</evidence>